<proteinExistence type="predicted"/>
<sequence>MADKLQDYFPLIRTREEVLDEIRSKDNLRKMYEEWRPKQQMEFLDFCTGVRGAKMLYDSFFKEIMNPESAPERLNDLLSVLLGKEVKIVQVLPNDSTRIADESSLLVMDIVVSLRDGSMANLEMQKIGYAFPGQRSACYCADLLLRQYKRVRSEKKKDVFSYRDIQTVYNIVLFEKSTREFHELQKNYIHRSRQRFDTDLDVNLLQEFIFVPLDIFKENTQNKSVDSELDAWLTFLAYDSPEKIIQLIEKYPRFKQMYDEIYVICRNMERVMGMFSKELQELDRNTVQYMIDDMQEEINKQSAELSRQSDTIDTLKRVVEEQKKLLEQSGIVVDLI</sequence>
<organism evidence="1 2">
    <name type="scientific">Diplocloster agilis</name>
    <dbReference type="NCBI Taxonomy" id="2850323"/>
    <lineage>
        <taxon>Bacteria</taxon>
        <taxon>Bacillati</taxon>
        <taxon>Bacillota</taxon>
        <taxon>Clostridia</taxon>
        <taxon>Lachnospirales</taxon>
        <taxon>Lachnospiraceae</taxon>
        <taxon>Diplocloster</taxon>
    </lineage>
</organism>
<dbReference type="EMBL" id="JAHQCW010000051">
    <property type="protein sequence ID" value="MBU9739164.1"/>
    <property type="molecule type" value="Genomic_DNA"/>
</dbReference>
<reference evidence="1" key="1">
    <citation type="submission" date="2021-06" db="EMBL/GenBank/DDBJ databases">
        <title>Description of novel taxa of the family Lachnospiraceae.</title>
        <authorList>
            <person name="Chaplin A.V."/>
            <person name="Sokolova S.R."/>
            <person name="Pikina A.P."/>
            <person name="Korzhanova M."/>
            <person name="Belova V."/>
            <person name="Korostin D."/>
            <person name="Efimov B.A."/>
        </authorList>
    </citation>
    <scope>NUCLEOTIDE SEQUENCE</scope>
    <source>
        <strain evidence="1">ASD5720</strain>
    </source>
</reference>
<dbReference type="Proteomes" id="UP000712157">
    <property type="component" value="Unassembled WGS sequence"/>
</dbReference>
<accession>A0A949K3M2</accession>
<keyword evidence="2" id="KW-1185">Reference proteome</keyword>
<dbReference type="RefSeq" id="WP_238723077.1">
    <property type="nucleotide sequence ID" value="NZ_JAHQCW010000051.1"/>
</dbReference>
<gene>
    <name evidence="1" type="ORF">KTH89_21735</name>
</gene>
<name>A0A949K3M2_9FIRM</name>
<dbReference type="Pfam" id="PF12784">
    <property type="entry name" value="PDDEXK_2"/>
    <property type="match status" value="1"/>
</dbReference>
<evidence type="ECO:0000313" key="1">
    <source>
        <dbReference type="EMBL" id="MBU9739164.1"/>
    </source>
</evidence>
<comment type="caution">
    <text evidence="1">The sequence shown here is derived from an EMBL/GenBank/DDBJ whole genome shotgun (WGS) entry which is preliminary data.</text>
</comment>
<dbReference type="AlphaFoldDB" id="A0A949K3M2"/>
<evidence type="ECO:0000313" key="2">
    <source>
        <dbReference type="Proteomes" id="UP000712157"/>
    </source>
</evidence>
<protein>
    <submittedName>
        <fullName evidence="1">Rpn family recombination-promoting nuclease/putative transposase</fullName>
    </submittedName>
</protein>